<keyword evidence="3" id="KW-1185">Reference proteome</keyword>
<keyword evidence="1" id="KW-0732">Signal</keyword>
<name>A0A328U2U7_9BACL</name>
<dbReference type="AlphaFoldDB" id="A0A328U2U7"/>
<dbReference type="OrthoDB" id="2603210at2"/>
<dbReference type="RefSeq" id="WP_112882327.1">
    <property type="nucleotide sequence ID" value="NZ_QLUW01000002.1"/>
</dbReference>
<dbReference type="InterPro" id="IPR021598">
    <property type="entry name" value="DUF3221"/>
</dbReference>
<organism evidence="2 3">
    <name type="scientific">Paenibacillus montanisoli</name>
    <dbReference type="NCBI Taxonomy" id="2081970"/>
    <lineage>
        <taxon>Bacteria</taxon>
        <taxon>Bacillati</taxon>
        <taxon>Bacillota</taxon>
        <taxon>Bacilli</taxon>
        <taxon>Bacillales</taxon>
        <taxon>Paenibacillaceae</taxon>
        <taxon>Paenibacillus</taxon>
    </lineage>
</organism>
<dbReference type="EMBL" id="QLUW01000002">
    <property type="protein sequence ID" value="RAP76103.1"/>
    <property type="molecule type" value="Genomic_DNA"/>
</dbReference>
<proteinExistence type="predicted"/>
<evidence type="ECO:0000313" key="2">
    <source>
        <dbReference type="EMBL" id="RAP76103.1"/>
    </source>
</evidence>
<dbReference type="Proteomes" id="UP000249260">
    <property type="component" value="Unassembled WGS sequence"/>
</dbReference>
<evidence type="ECO:0008006" key="4">
    <source>
        <dbReference type="Google" id="ProtNLM"/>
    </source>
</evidence>
<reference evidence="2 3" key="1">
    <citation type="submission" date="2018-06" db="EMBL/GenBank/DDBJ databases">
        <title>Paenibacillus montanisoli sp. nov., isolated from mountain area soil.</title>
        <authorList>
            <person name="Wu M."/>
        </authorList>
    </citation>
    <scope>NUCLEOTIDE SEQUENCE [LARGE SCALE GENOMIC DNA]</scope>
    <source>
        <strain evidence="2 3">RA17</strain>
    </source>
</reference>
<gene>
    <name evidence="2" type="ORF">DL346_11820</name>
</gene>
<evidence type="ECO:0000256" key="1">
    <source>
        <dbReference type="SAM" id="SignalP"/>
    </source>
</evidence>
<evidence type="ECO:0000313" key="3">
    <source>
        <dbReference type="Proteomes" id="UP000249260"/>
    </source>
</evidence>
<dbReference type="Pfam" id="PF11518">
    <property type="entry name" value="DUF3221"/>
    <property type="match status" value="1"/>
</dbReference>
<dbReference type="PROSITE" id="PS51257">
    <property type="entry name" value="PROKAR_LIPOPROTEIN"/>
    <property type="match status" value="1"/>
</dbReference>
<feature type="chain" id="PRO_5039212977" description="DUF3221 domain-containing protein" evidence="1">
    <location>
        <begin position="24"/>
        <end position="316"/>
    </location>
</feature>
<protein>
    <recommendedName>
        <fullName evidence="4">DUF3221 domain-containing protein</fullName>
    </recommendedName>
</protein>
<accession>A0A328U2U7</accession>
<sequence length="316" mass="35580">MKRSIMALFILSLLAVLFSGCGARMGSSSSAESAYKGNGTMNPNNDPNEVRQFLDDNHIANSDIYLKEGKVYINIVGLDDKIERLLADRYKAGTYQTVNVAHSIEELQKAQQKLIDLKLFDKLNLDSSGLDTMNNRVVITLPETDVEEAKSEIQKYINPDLLSYVVQQESVNPELVGYITKIENQRALVVNPISREINETREEFYDAIWVSNIPPDIRVGQNVQVWFKGSIETSYPGQGGASKVTISEVQKPVKAILAQDEVIRKALMNKDILDINILVIKELKYDEKSEMWTIRYKSAAITDGVLEEHIIQIPDK</sequence>
<feature type="signal peptide" evidence="1">
    <location>
        <begin position="1"/>
        <end position="23"/>
    </location>
</feature>
<comment type="caution">
    <text evidence="2">The sequence shown here is derived from an EMBL/GenBank/DDBJ whole genome shotgun (WGS) entry which is preliminary data.</text>
</comment>